<feature type="compositionally biased region" description="Polar residues" evidence="1">
    <location>
        <begin position="1"/>
        <end position="12"/>
    </location>
</feature>
<reference evidence="2" key="1">
    <citation type="submission" date="2023-03" db="EMBL/GenBank/DDBJ databases">
        <title>Massive genome expansion in bonnet fungi (Mycena s.s.) driven by repeated elements and novel gene families across ecological guilds.</title>
        <authorList>
            <consortium name="Lawrence Berkeley National Laboratory"/>
            <person name="Harder C.B."/>
            <person name="Miyauchi S."/>
            <person name="Viragh M."/>
            <person name="Kuo A."/>
            <person name="Thoen E."/>
            <person name="Andreopoulos B."/>
            <person name="Lu D."/>
            <person name="Skrede I."/>
            <person name="Drula E."/>
            <person name="Henrissat B."/>
            <person name="Morin E."/>
            <person name="Kohler A."/>
            <person name="Barry K."/>
            <person name="LaButti K."/>
            <person name="Morin E."/>
            <person name="Salamov A."/>
            <person name="Lipzen A."/>
            <person name="Mereny Z."/>
            <person name="Hegedus B."/>
            <person name="Baldrian P."/>
            <person name="Stursova M."/>
            <person name="Weitz H."/>
            <person name="Taylor A."/>
            <person name="Grigoriev I.V."/>
            <person name="Nagy L.G."/>
            <person name="Martin F."/>
            <person name="Kauserud H."/>
        </authorList>
    </citation>
    <scope>NUCLEOTIDE SEQUENCE</scope>
    <source>
        <strain evidence="2">CBHHK002</strain>
    </source>
</reference>
<gene>
    <name evidence="2" type="ORF">DFH08DRAFT_806936</name>
</gene>
<organism evidence="2 3">
    <name type="scientific">Mycena albidolilacea</name>
    <dbReference type="NCBI Taxonomy" id="1033008"/>
    <lineage>
        <taxon>Eukaryota</taxon>
        <taxon>Fungi</taxon>
        <taxon>Dikarya</taxon>
        <taxon>Basidiomycota</taxon>
        <taxon>Agaricomycotina</taxon>
        <taxon>Agaricomycetes</taxon>
        <taxon>Agaricomycetidae</taxon>
        <taxon>Agaricales</taxon>
        <taxon>Marasmiineae</taxon>
        <taxon>Mycenaceae</taxon>
        <taxon>Mycena</taxon>
    </lineage>
</organism>
<protein>
    <submittedName>
        <fullName evidence="2">Uncharacterized protein</fullName>
    </submittedName>
</protein>
<sequence length="265" mass="29873">MFMMYDQSTKSPPRNLPMGSSGESDEDKHCHPSFAHTQVAKTSRRGNNQHYLDRWERALCRVLVQHHGISRNILHDYFGCAQSTISKAVDNHYAQPDRTENDDEILLSGRNFDAILKKILKMKQGFARKKSRFGGHQHAYSEPARQRNRGSKTHTVSSSSERKANLPRLIAMESARNPSTPKAPSPTAPRVASSPGPFLKKFVAKLPLDEGWYKKLKNAGFDEGKLRHFAGLQTEKIEKFIEKTFPEMSAVARFLLVTAIEGVAI</sequence>
<dbReference type="EMBL" id="JARIHO010000015">
    <property type="protein sequence ID" value="KAJ7349583.1"/>
    <property type="molecule type" value="Genomic_DNA"/>
</dbReference>
<feature type="region of interest" description="Disordered" evidence="1">
    <location>
        <begin position="127"/>
        <end position="166"/>
    </location>
</feature>
<dbReference type="AlphaFoldDB" id="A0AAD7A4V9"/>
<accession>A0AAD7A4V9</accession>
<evidence type="ECO:0000313" key="3">
    <source>
        <dbReference type="Proteomes" id="UP001218218"/>
    </source>
</evidence>
<feature type="region of interest" description="Disordered" evidence="1">
    <location>
        <begin position="1"/>
        <end position="30"/>
    </location>
</feature>
<proteinExistence type="predicted"/>
<dbReference type="Proteomes" id="UP001218218">
    <property type="component" value="Unassembled WGS sequence"/>
</dbReference>
<evidence type="ECO:0000256" key="1">
    <source>
        <dbReference type="SAM" id="MobiDB-lite"/>
    </source>
</evidence>
<name>A0AAD7A4V9_9AGAR</name>
<comment type="caution">
    <text evidence="2">The sequence shown here is derived from an EMBL/GenBank/DDBJ whole genome shotgun (WGS) entry which is preliminary data.</text>
</comment>
<feature type="region of interest" description="Disordered" evidence="1">
    <location>
        <begin position="174"/>
        <end position="193"/>
    </location>
</feature>
<keyword evidence="3" id="KW-1185">Reference proteome</keyword>
<evidence type="ECO:0000313" key="2">
    <source>
        <dbReference type="EMBL" id="KAJ7349583.1"/>
    </source>
</evidence>